<dbReference type="eggNOG" id="ENOG502SN7Q">
    <property type="taxonomic scope" value="Eukaryota"/>
</dbReference>
<reference evidence="2 3" key="1">
    <citation type="journal article" date="2012" name="Science">
        <title>The Paleozoic origin of enzymatic lignin decomposition reconstructed from 31 fungal genomes.</title>
        <authorList>
            <person name="Floudas D."/>
            <person name="Binder M."/>
            <person name="Riley R."/>
            <person name="Barry K."/>
            <person name="Blanchette R.A."/>
            <person name="Henrissat B."/>
            <person name="Martinez A.T."/>
            <person name="Otillar R."/>
            <person name="Spatafora J.W."/>
            <person name="Yadav J.S."/>
            <person name="Aerts A."/>
            <person name="Benoit I."/>
            <person name="Boyd A."/>
            <person name="Carlson A."/>
            <person name="Copeland A."/>
            <person name="Coutinho P.M."/>
            <person name="de Vries R.P."/>
            <person name="Ferreira P."/>
            <person name="Findley K."/>
            <person name="Foster B."/>
            <person name="Gaskell J."/>
            <person name="Glotzer D."/>
            <person name="Gorecki P."/>
            <person name="Heitman J."/>
            <person name="Hesse C."/>
            <person name="Hori C."/>
            <person name="Igarashi K."/>
            <person name="Jurgens J.A."/>
            <person name="Kallen N."/>
            <person name="Kersten P."/>
            <person name="Kohler A."/>
            <person name="Kuees U."/>
            <person name="Kumar T.K.A."/>
            <person name="Kuo A."/>
            <person name="LaButti K."/>
            <person name="Larrondo L.F."/>
            <person name="Lindquist E."/>
            <person name="Ling A."/>
            <person name="Lombard V."/>
            <person name="Lucas S."/>
            <person name="Lundell T."/>
            <person name="Martin R."/>
            <person name="McLaughlin D.J."/>
            <person name="Morgenstern I."/>
            <person name="Morin E."/>
            <person name="Murat C."/>
            <person name="Nagy L.G."/>
            <person name="Nolan M."/>
            <person name="Ohm R.A."/>
            <person name="Patyshakuliyeva A."/>
            <person name="Rokas A."/>
            <person name="Ruiz-Duenas F.J."/>
            <person name="Sabat G."/>
            <person name="Salamov A."/>
            <person name="Samejima M."/>
            <person name="Schmutz J."/>
            <person name="Slot J.C."/>
            <person name="St John F."/>
            <person name="Stenlid J."/>
            <person name="Sun H."/>
            <person name="Sun S."/>
            <person name="Syed K."/>
            <person name="Tsang A."/>
            <person name="Wiebenga A."/>
            <person name="Young D."/>
            <person name="Pisabarro A."/>
            <person name="Eastwood D.C."/>
            <person name="Martin F."/>
            <person name="Cullen D."/>
            <person name="Grigoriev I.V."/>
            <person name="Hibbett D.S."/>
        </authorList>
    </citation>
    <scope>NUCLEOTIDE SEQUENCE [LARGE SCALE GENOMIC DNA]</scope>
    <source>
        <strain evidence="2 3">ATCC 11539</strain>
    </source>
</reference>
<dbReference type="Gene3D" id="2.30.110.10">
    <property type="entry name" value="Electron Transport, Fmn-binding Protein, Chain A"/>
    <property type="match status" value="1"/>
</dbReference>
<feature type="domain" description="Pyridoxamine 5'-phosphate oxidase N-terminal" evidence="1">
    <location>
        <begin position="9"/>
        <end position="131"/>
    </location>
</feature>
<feature type="non-terminal residue" evidence="2">
    <location>
        <position position="198"/>
    </location>
</feature>
<dbReference type="EMBL" id="KB469296">
    <property type="protein sequence ID" value="EPQ61270.1"/>
    <property type="molecule type" value="Genomic_DNA"/>
</dbReference>
<dbReference type="InterPro" id="IPR011576">
    <property type="entry name" value="Pyridox_Oxase_N"/>
</dbReference>
<evidence type="ECO:0000313" key="2">
    <source>
        <dbReference type="EMBL" id="EPQ61270.1"/>
    </source>
</evidence>
<name>S7S1E3_GLOTA</name>
<dbReference type="Proteomes" id="UP000030669">
    <property type="component" value="Unassembled WGS sequence"/>
</dbReference>
<dbReference type="SUPFAM" id="SSF50475">
    <property type="entry name" value="FMN-binding split barrel"/>
    <property type="match status" value="1"/>
</dbReference>
<dbReference type="AlphaFoldDB" id="S7S1E3"/>
<dbReference type="Pfam" id="PF01243">
    <property type="entry name" value="PNPOx_N"/>
    <property type="match status" value="1"/>
</dbReference>
<dbReference type="HOGENOM" id="CLU_054794_1_1_1"/>
<dbReference type="OMA" id="SHIAWIK"/>
<gene>
    <name evidence="2" type="ORF">GLOTRDRAFT_28102</name>
</gene>
<proteinExistence type="predicted"/>
<dbReference type="PANTHER" id="PTHR39336:SF3">
    <property type="entry name" value="PYRIDOXAMINE PHOSPHATE OXIDASE"/>
    <property type="match status" value="1"/>
</dbReference>
<accession>S7S1E3</accession>
<evidence type="ECO:0000313" key="3">
    <source>
        <dbReference type="Proteomes" id="UP000030669"/>
    </source>
</evidence>
<evidence type="ECO:0000259" key="1">
    <source>
        <dbReference type="Pfam" id="PF01243"/>
    </source>
</evidence>
<organism evidence="2 3">
    <name type="scientific">Gloeophyllum trabeum (strain ATCC 11539 / FP-39264 / Madison 617)</name>
    <name type="common">Brown rot fungus</name>
    <dbReference type="NCBI Taxonomy" id="670483"/>
    <lineage>
        <taxon>Eukaryota</taxon>
        <taxon>Fungi</taxon>
        <taxon>Dikarya</taxon>
        <taxon>Basidiomycota</taxon>
        <taxon>Agaricomycotina</taxon>
        <taxon>Agaricomycetes</taxon>
        <taxon>Gloeophyllales</taxon>
        <taxon>Gloeophyllaceae</taxon>
        <taxon>Gloeophyllum</taxon>
    </lineage>
</organism>
<dbReference type="PANTHER" id="PTHR39336">
    <property type="entry name" value="PYRIDOXAMINE PHOSPHATE OXIDASE FAMILY PROTEIN (AFU_ORTHOLOGUE AFUA_6G11440)"/>
    <property type="match status" value="1"/>
</dbReference>
<dbReference type="InterPro" id="IPR012349">
    <property type="entry name" value="Split_barrel_FMN-bd"/>
</dbReference>
<dbReference type="GeneID" id="19305240"/>
<keyword evidence="3" id="KW-1185">Reference proteome</keyword>
<sequence length="198" mass="22060">MGKFYDEIPEHLITWIAKQQMFTVATAPLSADGHVNISSKGVDGTFHVVDGKRVWYEDLTGSGNETISHIRENSRITILFNAFQGPPLICRLFGTGTVHEFGTPEYDSFISPETRMPGSRAVIVMDVHKVGTCTSQSCGYGVPYYTFDGHRDTILNWCSQLEKSSNKEKDLKAWWRAENTKSLDGLPGLNVASVTERP</sequence>
<dbReference type="OrthoDB" id="539398at2759"/>
<dbReference type="RefSeq" id="XP_007860141.1">
    <property type="nucleotide sequence ID" value="XM_007861950.1"/>
</dbReference>
<protein>
    <recommendedName>
        <fullName evidence="1">Pyridoxamine 5'-phosphate oxidase N-terminal domain-containing protein</fullName>
    </recommendedName>
</protein>
<dbReference type="KEGG" id="gtr:GLOTRDRAFT_28102"/>
<dbReference type="STRING" id="670483.S7S1E3"/>